<dbReference type="Proteomes" id="UP000283585">
    <property type="component" value="Unassembled WGS sequence"/>
</dbReference>
<name>A0A411ZQF6_9FIRM</name>
<dbReference type="RefSeq" id="WP_118044664.1">
    <property type="nucleotide sequence ID" value="NZ_QRSS01000008.1"/>
</dbReference>
<proteinExistence type="predicted"/>
<protein>
    <recommendedName>
        <fullName evidence="3">Response receiver domain-containing protein</fullName>
    </recommendedName>
</protein>
<evidence type="ECO:0000313" key="2">
    <source>
        <dbReference type="Proteomes" id="UP000283585"/>
    </source>
</evidence>
<sequence>MEVEELFKGIAVIIDDEINDESSPIFNIRKLIEKRNIPVLTYAEIPSVEIIEALSNVSFIVLDWEYMGNSFQTDLSEERLVIPETLHDDTEEHLINFIEGIINRIFVPTFIFTGHDSEKIKNKLIENNLWEEGKPNRIFIKQKSDLDSEEKLFTAIKEWLKEMPSVYVLKEWEKTFNKTKNEMFLDLYGYSPYWVKIVWDTLKADSIDNQAEFGEFVTRNFVNRIGEYKFDEECLDTEKTFSQRELQTVIEGERYIRYSAQPLQAYTGDLIKDGKNYYLNIRAQCDLARPNQQGEYNPTLYCVKGKKLKNKDIATDDIKITQDGKLSFGVGKEYTLDELKNICTDIEELKKVNNKFRNHRNGIFFNKGDLLGKRPEIIIACIAGENAIKFDLKEIIPLPYKEYVDRRIGRLLPPYITKVQQSSSQYIVREGLMPVPEELYSDFGASDC</sequence>
<organism evidence="1 2">
    <name type="scientific">Blautia obeum</name>
    <dbReference type="NCBI Taxonomy" id="40520"/>
    <lineage>
        <taxon>Bacteria</taxon>
        <taxon>Bacillati</taxon>
        <taxon>Bacillota</taxon>
        <taxon>Clostridia</taxon>
        <taxon>Lachnospirales</taxon>
        <taxon>Lachnospiraceae</taxon>
        <taxon>Blautia</taxon>
    </lineage>
</organism>
<dbReference type="EMBL" id="QRSS01000008">
    <property type="protein sequence ID" value="RGQ05010.1"/>
    <property type="molecule type" value="Genomic_DNA"/>
</dbReference>
<accession>A0A411ZQF6</accession>
<comment type="caution">
    <text evidence="1">The sequence shown here is derived from an EMBL/GenBank/DDBJ whole genome shotgun (WGS) entry which is preliminary data.</text>
</comment>
<dbReference type="AlphaFoldDB" id="A0A411ZQF6"/>
<evidence type="ECO:0000313" key="1">
    <source>
        <dbReference type="EMBL" id="RGQ05010.1"/>
    </source>
</evidence>
<evidence type="ECO:0008006" key="3">
    <source>
        <dbReference type="Google" id="ProtNLM"/>
    </source>
</evidence>
<gene>
    <name evidence="1" type="ORF">DWZ12_08735</name>
</gene>
<reference evidence="1 2" key="1">
    <citation type="submission" date="2018-08" db="EMBL/GenBank/DDBJ databases">
        <title>A genome reference for cultivated species of the human gut microbiota.</title>
        <authorList>
            <person name="Zou Y."/>
            <person name="Xue W."/>
            <person name="Luo G."/>
        </authorList>
    </citation>
    <scope>NUCLEOTIDE SEQUENCE [LARGE SCALE GENOMIC DNA]</scope>
    <source>
        <strain evidence="1 2">AF29-2BH</strain>
    </source>
</reference>